<evidence type="ECO:0000313" key="2">
    <source>
        <dbReference type="Proteomes" id="UP000814140"/>
    </source>
</evidence>
<comment type="caution">
    <text evidence="1">The sequence shown here is derived from an EMBL/GenBank/DDBJ whole genome shotgun (WGS) entry which is preliminary data.</text>
</comment>
<reference evidence="1" key="2">
    <citation type="journal article" date="2022" name="New Phytol.">
        <title>Evolutionary transition to the ectomycorrhizal habit in the genomes of a hyperdiverse lineage of mushroom-forming fungi.</title>
        <authorList>
            <person name="Looney B."/>
            <person name="Miyauchi S."/>
            <person name="Morin E."/>
            <person name="Drula E."/>
            <person name="Courty P.E."/>
            <person name="Kohler A."/>
            <person name="Kuo A."/>
            <person name="LaButti K."/>
            <person name="Pangilinan J."/>
            <person name="Lipzen A."/>
            <person name="Riley R."/>
            <person name="Andreopoulos W."/>
            <person name="He G."/>
            <person name="Johnson J."/>
            <person name="Nolan M."/>
            <person name="Tritt A."/>
            <person name="Barry K.W."/>
            <person name="Grigoriev I.V."/>
            <person name="Nagy L.G."/>
            <person name="Hibbett D."/>
            <person name="Henrissat B."/>
            <person name="Matheny P.B."/>
            <person name="Labbe J."/>
            <person name="Martin F.M."/>
        </authorList>
    </citation>
    <scope>NUCLEOTIDE SEQUENCE</scope>
    <source>
        <strain evidence="1">HHB10654</strain>
    </source>
</reference>
<protein>
    <submittedName>
        <fullName evidence="1">Uncharacterized protein</fullName>
    </submittedName>
</protein>
<name>A0ACB8SG33_9AGAM</name>
<keyword evidence="2" id="KW-1185">Reference proteome</keyword>
<accession>A0ACB8SG33</accession>
<proteinExistence type="predicted"/>
<dbReference type="EMBL" id="MU277333">
    <property type="protein sequence ID" value="KAI0054885.1"/>
    <property type="molecule type" value="Genomic_DNA"/>
</dbReference>
<evidence type="ECO:0000313" key="1">
    <source>
        <dbReference type="EMBL" id="KAI0054885.1"/>
    </source>
</evidence>
<dbReference type="Proteomes" id="UP000814140">
    <property type="component" value="Unassembled WGS sequence"/>
</dbReference>
<organism evidence="1 2">
    <name type="scientific">Artomyces pyxidatus</name>
    <dbReference type="NCBI Taxonomy" id="48021"/>
    <lineage>
        <taxon>Eukaryota</taxon>
        <taxon>Fungi</taxon>
        <taxon>Dikarya</taxon>
        <taxon>Basidiomycota</taxon>
        <taxon>Agaricomycotina</taxon>
        <taxon>Agaricomycetes</taxon>
        <taxon>Russulales</taxon>
        <taxon>Auriscalpiaceae</taxon>
        <taxon>Artomyces</taxon>
    </lineage>
</organism>
<gene>
    <name evidence="1" type="ORF">BV25DRAFT_1816398</name>
</gene>
<reference evidence="1" key="1">
    <citation type="submission" date="2021-03" db="EMBL/GenBank/DDBJ databases">
        <authorList>
            <consortium name="DOE Joint Genome Institute"/>
            <person name="Ahrendt S."/>
            <person name="Looney B.P."/>
            <person name="Miyauchi S."/>
            <person name="Morin E."/>
            <person name="Drula E."/>
            <person name="Courty P.E."/>
            <person name="Chicoki N."/>
            <person name="Fauchery L."/>
            <person name="Kohler A."/>
            <person name="Kuo A."/>
            <person name="Labutti K."/>
            <person name="Pangilinan J."/>
            <person name="Lipzen A."/>
            <person name="Riley R."/>
            <person name="Andreopoulos W."/>
            <person name="He G."/>
            <person name="Johnson J."/>
            <person name="Barry K.W."/>
            <person name="Grigoriev I.V."/>
            <person name="Nagy L."/>
            <person name="Hibbett D."/>
            <person name="Henrissat B."/>
            <person name="Matheny P.B."/>
            <person name="Labbe J."/>
            <person name="Martin F."/>
        </authorList>
    </citation>
    <scope>NUCLEOTIDE SEQUENCE</scope>
    <source>
        <strain evidence="1">HHB10654</strain>
    </source>
</reference>
<sequence length="637" mass="70547">MTVHVLDNISVIFEPGFEVAHLMTAFESSWITLSGVPKVTDRESLYRLLSPFGKVVQLNIPTKTHTGHTTTISAHFTNYAEAVAAIDGLDNVEVFGTRIHVRSSSGRSAVNRQLQDRVIAISWTAPMNVGYAGFDTLQDAQNAIAAADGFTLRGHRVAVAMHAGLPAVAAYNIKLSGLPPDANPNDLAHFGWPKNNLMFERPTCRAGCFGIPRIKALLATFGKLEHFDVSPPPYTDGMVQALARFGSPNVAEDILTLHGINFPPLGGTRLYVRRVLSILVSVAKTVYNILEPEVLRIQEAIQSRSRGSHLRVLEMKPRLPDVDIELVAEDREELAYVKTKLSQVIRGRLVMENASTPAWDDYFSRPIGGRFLDTVQKRHAGLLIHADKPGRTIRILGLAEKGEPAVAEILAKLLDLRAQMVHTIHHHDHRDHCLVCLCPPAVPVTLYCGHTWCKACLSDYLRAANGLRSFPLRCFGGSCTERIPLEVARSILPLSDFDALALSSFQTYVQARPDEFHHCPTPDCPQVFRAGPRERVLICPSCFIRVCTRCKVANHEGVTCANRTHGAQEDRLFDHYVNTHDVKTCPGCRALIERAEGCHHVTCTRCKTHVCWVCLETFEEGKGIYEHLRSMHGSIGL</sequence>